<evidence type="ECO:0000256" key="9">
    <source>
        <dbReference type="PIRSR" id="PIRSR000294-2"/>
    </source>
</evidence>
<feature type="binding site" description="covalent" evidence="8">
    <location>
        <position position="85"/>
    </location>
    <ligand>
        <name>heme c</name>
        <dbReference type="ChEBI" id="CHEBI:61717"/>
        <label>1</label>
    </ligand>
</feature>
<keyword evidence="3 9" id="KW-0479">Metal-binding</keyword>
<keyword evidence="2 8" id="KW-0349">Heme</keyword>
<reference evidence="12" key="1">
    <citation type="submission" date="2023-07" db="EMBL/GenBank/DDBJ databases">
        <title>Genome content predicts the carbon catabolic preferences of heterotrophic bacteria.</title>
        <authorList>
            <person name="Gralka M."/>
        </authorList>
    </citation>
    <scope>NUCLEOTIDE SEQUENCE</scope>
    <source>
        <strain evidence="12">I3M17_2</strain>
    </source>
</reference>
<dbReference type="Gene3D" id="1.10.760.10">
    <property type="entry name" value="Cytochrome c-like domain"/>
    <property type="match status" value="2"/>
</dbReference>
<feature type="binding site" description="covalent" evidence="8">
    <location>
        <position position="241"/>
    </location>
    <ligand>
        <name>heme c</name>
        <dbReference type="ChEBI" id="CHEBI:61717"/>
        <label>2</label>
    </ligand>
</feature>
<evidence type="ECO:0000256" key="7">
    <source>
        <dbReference type="ARBA" id="ARBA00023004"/>
    </source>
</evidence>
<evidence type="ECO:0000313" key="13">
    <source>
        <dbReference type="Proteomes" id="UP001169760"/>
    </source>
</evidence>
<dbReference type="AlphaFoldDB" id="A0AAW7X2W0"/>
<evidence type="ECO:0000313" key="12">
    <source>
        <dbReference type="EMBL" id="MDO6421734.1"/>
    </source>
</evidence>
<dbReference type="GO" id="GO:0020037">
    <property type="term" value="F:heme binding"/>
    <property type="evidence" value="ECO:0007669"/>
    <property type="project" value="InterPro"/>
</dbReference>
<keyword evidence="10" id="KW-0472">Membrane</keyword>
<dbReference type="GO" id="GO:0042597">
    <property type="term" value="C:periplasmic space"/>
    <property type="evidence" value="ECO:0007669"/>
    <property type="project" value="UniProtKB-SubCell"/>
</dbReference>
<gene>
    <name evidence="12" type="ORF">Q4521_04545</name>
</gene>
<keyword evidence="7 9" id="KW-0408">Iron</keyword>
<comment type="PTM">
    <text evidence="8">Binds 2 heme groups per subunit.</text>
</comment>
<evidence type="ECO:0000256" key="3">
    <source>
        <dbReference type="ARBA" id="ARBA00022723"/>
    </source>
</evidence>
<feature type="transmembrane region" description="Helical" evidence="10">
    <location>
        <begin position="12"/>
        <end position="32"/>
    </location>
</feature>
<dbReference type="RefSeq" id="WP_303491363.1">
    <property type="nucleotide sequence ID" value="NZ_JAUOPB010000003.1"/>
</dbReference>
<feature type="binding site" description="axial binding residue" evidence="9">
    <location>
        <position position="89"/>
    </location>
    <ligand>
        <name>heme c</name>
        <dbReference type="ChEBI" id="CHEBI:61717"/>
        <label>1</label>
    </ligand>
    <ligandPart>
        <name>Fe</name>
        <dbReference type="ChEBI" id="CHEBI:18248"/>
    </ligandPart>
</feature>
<dbReference type="InterPro" id="IPR023929">
    <property type="entry name" value="MbnH-like"/>
</dbReference>
<name>A0AAW7X2W0_9GAMM</name>
<evidence type="ECO:0000256" key="5">
    <source>
        <dbReference type="ARBA" id="ARBA00022764"/>
    </source>
</evidence>
<evidence type="ECO:0000256" key="6">
    <source>
        <dbReference type="ARBA" id="ARBA00023002"/>
    </source>
</evidence>
<dbReference type="Pfam" id="PF03150">
    <property type="entry name" value="CCP_MauG"/>
    <property type="match status" value="1"/>
</dbReference>
<evidence type="ECO:0000256" key="1">
    <source>
        <dbReference type="ARBA" id="ARBA00004418"/>
    </source>
</evidence>
<dbReference type="GO" id="GO:0009055">
    <property type="term" value="F:electron transfer activity"/>
    <property type="evidence" value="ECO:0007669"/>
    <property type="project" value="InterPro"/>
</dbReference>
<sequence>MINRLPLPLAKHYVAFGLGMLLVCLVIAFSFACLRSEPTPYVWHLPPGFPEPPVPSDNPMTVEKVELGRHLFYDKQLSGNGLQSCASCHQQDLAFTDGVAMPVGSTGQVVNRNSMSLVNVAYNRHFTWAHNGLANLEQQILIPLFNEQPVEMGLTGAQQRVLAALASDKQYQALFAKAFPEAKSITMDNVVKALASFVRSIVSFQSAFDRYAYYGDDSALSEQALEGLALFMSERLECRHCHSGFNFADTSQHASEKGEPDAFHVTGLYYPLDSSVRSTLQPSSQSPLQSVLAGGEVDRGLYHVSGVETDKDRFKAPSLRNIAVTAPYMHDGSIQSLEEVLDFYSSAGRPAIYEGFGDGRLHPHKSLFIKGFSLTEAEKAALMAFFLSLTDNDVLSEARLSQPRND</sequence>
<feature type="binding site" description="axial binding residue" evidence="9">
    <location>
        <position position="242"/>
    </location>
    <ligand>
        <name>heme c</name>
        <dbReference type="ChEBI" id="CHEBI:61717"/>
        <label>2</label>
    </ligand>
    <ligandPart>
        <name>Fe</name>
        <dbReference type="ChEBI" id="CHEBI:18248"/>
    </ligandPart>
</feature>
<keyword evidence="6" id="KW-0560">Oxidoreductase</keyword>
<comment type="caution">
    <text evidence="12">The sequence shown here is derived from an EMBL/GenBank/DDBJ whole genome shotgun (WGS) entry which is preliminary data.</text>
</comment>
<feature type="binding site" description="covalent" evidence="8">
    <location>
        <position position="88"/>
    </location>
    <ligand>
        <name>heme c</name>
        <dbReference type="ChEBI" id="CHEBI:61717"/>
        <label>1</label>
    </ligand>
</feature>
<dbReference type="NCBIfam" id="TIGR04039">
    <property type="entry name" value="MXAN_0977_Heme2"/>
    <property type="match status" value="1"/>
</dbReference>
<keyword evidence="10" id="KW-1133">Transmembrane helix</keyword>
<dbReference type="InterPro" id="IPR051395">
    <property type="entry name" value="Cytochrome_c_Peroxidase/MauG"/>
</dbReference>
<proteinExistence type="predicted"/>
<dbReference type="InterPro" id="IPR026259">
    <property type="entry name" value="MauG/Cytc_peroxidase"/>
</dbReference>
<organism evidence="12 13">
    <name type="scientific">Saccharophagus degradans</name>
    <dbReference type="NCBI Taxonomy" id="86304"/>
    <lineage>
        <taxon>Bacteria</taxon>
        <taxon>Pseudomonadati</taxon>
        <taxon>Pseudomonadota</taxon>
        <taxon>Gammaproteobacteria</taxon>
        <taxon>Cellvibrionales</taxon>
        <taxon>Cellvibrionaceae</taxon>
        <taxon>Saccharophagus</taxon>
    </lineage>
</organism>
<evidence type="ECO:0000259" key="11">
    <source>
        <dbReference type="PROSITE" id="PS51007"/>
    </source>
</evidence>
<dbReference type="EMBL" id="JAUOPB010000003">
    <property type="protein sequence ID" value="MDO6421734.1"/>
    <property type="molecule type" value="Genomic_DNA"/>
</dbReference>
<evidence type="ECO:0000256" key="4">
    <source>
        <dbReference type="ARBA" id="ARBA00022729"/>
    </source>
</evidence>
<dbReference type="GO" id="GO:0046872">
    <property type="term" value="F:metal ion binding"/>
    <property type="evidence" value="ECO:0007669"/>
    <property type="project" value="UniProtKB-KW"/>
</dbReference>
<dbReference type="InterPro" id="IPR009056">
    <property type="entry name" value="Cyt_c-like_dom"/>
</dbReference>
<keyword evidence="4" id="KW-0732">Signal</keyword>
<evidence type="ECO:0000256" key="10">
    <source>
        <dbReference type="SAM" id="Phobius"/>
    </source>
</evidence>
<dbReference type="PANTHER" id="PTHR30600">
    <property type="entry name" value="CYTOCHROME C PEROXIDASE-RELATED"/>
    <property type="match status" value="1"/>
</dbReference>
<dbReference type="InterPro" id="IPR004852">
    <property type="entry name" value="Di-haem_cyt_c_peroxidsae"/>
</dbReference>
<dbReference type="PROSITE" id="PS51007">
    <property type="entry name" value="CYTC"/>
    <property type="match status" value="1"/>
</dbReference>
<dbReference type="SUPFAM" id="SSF46626">
    <property type="entry name" value="Cytochrome c"/>
    <property type="match status" value="2"/>
</dbReference>
<evidence type="ECO:0000256" key="8">
    <source>
        <dbReference type="PIRSR" id="PIRSR000294-1"/>
    </source>
</evidence>
<dbReference type="PIRSF" id="PIRSF000294">
    <property type="entry name" value="Cytochrome-c_peroxidase"/>
    <property type="match status" value="1"/>
</dbReference>
<dbReference type="InterPro" id="IPR036909">
    <property type="entry name" value="Cyt_c-like_dom_sf"/>
</dbReference>
<dbReference type="PROSITE" id="PS51257">
    <property type="entry name" value="PROKAR_LIPOPROTEIN"/>
    <property type="match status" value="1"/>
</dbReference>
<dbReference type="GO" id="GO:0004130">
    <property type="term" value="F:cytochrome-c peroxidase activity"/>
    <property type="evidence" value="ECO:0007669"/>
    <property type="project" value="TreeGrafter"/>
</dbReference>
<comment type="subcellular location">
    <subcellularLocation>
        <location evidence="1">Periplasm</location>
    </subcellularLocation>
</comment>
<feature type="binding site" description="covalent" evidence="8">
    <location>
        <position position="238"/>
    </location>
    <ligand>
        <name>heme c</name>
        <dbReference type="ChEBI" id="CHEBI:61717"/>
        <label>2</label>
    </ligand>
</feature>
<dbReference type="Proteomes" id="UP001169760">
    <property type="component" value="Unassembled WGS sequence"/>
</dbReference>
<keyword evidence="5" id="KW-0574">Periplasm</keyword>
<keyword evidence="10" id="KW-0812">Transmembrane</keyword>
<accession>A0AAW7X2W0</accession>
<feature type="domain" description="Cytochrome c" evidence="11">
    <location>
        <begin position="63"/>
        <end position="202"/>
    </location>
</feature>
<protein>
    <submittedName>
        <fullName evidence="12">Di-heme enzyme</fullName>
    </submittedName>
</protein>
<evidence type="ECO:0000256" key="2">
    <source>
        <dbReference type="ARBA" id="ARBA00022617"/>
    </source>
</evidence>
<comment type="cofactor">
    <cofactor evidence="8">
        <name>heme</name>
        <dbReference type="ChEBI" id="CHEBI:30413"/>
    </cofactor>
    <text evidence="8">Binds 2 heme groups.</text>
</comment>